<sequence length="227" mass="26031">MLKRVIQWLKKLFQSLFARKHSPKPVQQNIEKTTAPPLSDTDLEFLFTELLAGVHQARGQAWAQNWLHKIEHRVSTQQWLDWLNHFGERLLASTKPHNELAARLVQLGELEVGEVGDLAYNIGMQLLTRTQAEPIWEYDGPDAVSPTVSEENFPEEEYQTVTWDELLVILQENDILRQQIVQDFAIESDDPQQIIQVLINKSQTMGESAASEKSDQPIPEGIDDNIR</sequence>
<evidence type="ECO:0000313" key="2">
    <source>
        <dbReference type="EMBL" id="MBE9239144.1"/>
    </source>
</evidence>
<feature type="region of interest" description="Disordered" evidence="1">
    <location>
        <begin position="205"/>
        <end position="227"/>
    </location>
</feature>
<dbReference type="EMBL" id="JADEWB010000275">
    <property type="protein sequence ID" value="MBE9239144.1"/>
    <property type="molecule type" value="Genomic_DNA"/>
</dbReference>
<gene>
    <name evidence="2" type="ORF">IQ227_24800</name>
</gene>
<proteinExistence type="predicted"/>
<accession>A0ABR9VKW6</accession>
<reference evidence="2 3" key="1">
    <citation type="submission" date="2020-10" db="EMBL/GenBank/DDBJ databases">
        <authorList>
            <person name="Castelo-Branco R."/>
            <person name="Eusebio N."/>
            <person name="Adriana R."/>
            <person name="Vieira A."/>
            <person name="Brugerolle De Fraissinette N."/>
            <person name="Rezende De Castro R."/>
            <person name="Schneider M.P."/>
            <person name="Vasconcelos V."/>
            <person name="Leao P.N."/>
        </authorList>
    </citation>
    <scope>NUCLEOTIDE SEQUENCE [LARGE SCALE GENOMIC DNA]</scope>
    <source>
        <strain evidence="2 3">LEGE 00250</strain>
    </source>
</reference>
<protein>
    <submittedName>
        <fullName evidence="2">Uncharacterized protein</fullName>
    </submittedName>
</protein>
<evidence type="ECO:0000256" key="1">
    <source>
        <dbReference type="SAM" id="MobiDB-lite"/>
    </source>
</evidence>
<evidence type="ECO:0000313" key="3">
    <source>
        <dbReference type="Proteomes" id="UP000606776"/>
    </source>
</evidence>
<keyword evidence="3" id="KW-1185">Reference proteome</keyword>
<comment type="caution">
    <text evidence="2">The sequence shown here is derived from an EMBL/GenBank/DDBJ whole genome shotgun (WGS) entry which is preliminary data.</text>
</comment>
<name>A0ABR9VKW6_9CYAN</name>
<dbReference type="Proteomes" id="UP000606776">
    <property type="component" value="Unassembled WGS sequence"/>
</dbReference>
<organism evidence="2 3">
    <name type="scientific">Sphaerospermopsis aphanizomenoides LEGE 00250</name>
    <dbReference type="NCBI Taxonomy" id="2777972"/>
    <lineage>
        <taxon>Bacteria</taxon>
        <taxon>Bacillati</taxon>
        <taxon>Cyanobacteriota</taxon>
        <taxon>Cyanophyceae</taxon>
        <taxon>Nostocales</taxon>
        <taxon>Aphanizomenonaceae</taxon>
        <taxon>Sphaerospermopsis</taxon>
        <taxon>Sphaerospermopsis aphanizomenoides</taxon>
    </lineage>
</organism>